<feature type="signal peptide" evidence="2">
    <location>
        <begin position="1"/>
        <end position="27"/>
    </location>
</feature>
<dbReference type="InterPro" id="IPR007210">
    <property type="entry name" value="ABC_Gly_betaine_transp_sub-bd"/>
</dbReference>
<dbReference type="eggNOG" id="COG1732">
    <property type="taxonomic scope" value="Bacteria"/>
</dbReference>
<sequence>MFRRLMLGLLVLAAVACESPAPGPSMAVGATADPEYTLLANLYAAALRSYGTGAHVEIVDDPLTALDSGAVSVVPGFTGRLLQKFAPGMTARSDAQVYRALLGVLPEGVGAGDYTTAADDKPALAVTDATVSAWGSRDLTALVNHCAGLRLGAVAYARGLPTTVGGCTLPPAREFPDKATMFAALRAGGITAGWTGTADTGVPSDLVVLADRKPELVMAENIVPLYRRNELDDPQVRAINELAGVLDTGSLVDMRQHVAEGRDPRSVAEEWLSAHPLGR</sequence>
<dbReference type="PROSITE" id="PS51257">
    <property type="entry name" value="PROKAR_LIPOPROTEIN"/>
    <property type="match status" value="1"/>
</dbReference>
<keyword evidence="2" id="KW-0732">Signal</keyword>
<feature type="chain" id="PRO_5001623354" description="ABC-type glycine betaine transport system substrate-binding domain-containing protein" evidence="2">
    <location>
        <begin position="28"/>
        <end position="279"/>
    </location>
</feature>
<dbReference type="SUPFAM" id="SSF53850">
    <property type="entry name" value="Periplasmic binding protein-like II"/>
    <property type="match status" value="1"/>
</dbReference>
<reference evidence="4" key="1">
    <citation type="submission" date="2014-05" db="EMBL/GenBank/DDBJ databases">
        <title>Genome sequence of Mycobacterium aromaticivorans strain JS19b1T (= DSM 45407T).</title>
        <authorList>
            <person name="Kwak Y."/>
            <person name="Park G.-S."/>
            <person name="Li Q.X."/>
            <person name="Lee S.-E."/>
            <person name="Shin J.-H."/>
        </authorList>
    </citation>
    <scope>NUCLEOTIDE SEQUENCE [LARGE SCALE GENOMIC DNA]</scope>
    <source>
        <strain evidence="4">JS19b1</strain>
    </source>
</reference>
<dbReference type="Pfam" id="PF04069">
    <property type="entry name" value="OpuAC"/>
    <property type="match status" value="1"/>
</dbReference>
<evidence type="ECO:0000256" key="1">
    <source>
        <dbReference type="SAM" id="MobiDB-lite"/>
    </source>
</evidence>
<name>A0A064CN17_9MYCO</name>
<gene>
    <name evidence="4" type="ORF">Y900_019595</name>
</gene>
<evidence type="ECO:0000313" key="5">
    <source>
        <dbReference type="Proteomes" id="UP000022835"/>
    </source>
</evidence>
<comment type="caution">
    <text evidence="4">The sequence shown here is derived from an EMBL/GenBank/DDBJ whole genome shotgun (WGS) entry which is preliminary data.</text>
</comment>
<evidence type="ECO:0000313" key="4">
    <source>
        <dbReference type="EMBL" id="KDF01077.1"/>
    </source>
</evidence>
<dbReference type="Gene3D" id="3.40.190.120">
    <property type="entry name" value="Osmoprotection protein (prox), domain 2"/>
    <property type="match status" value="1"/>
</dbReference>
<dbReference type="EMBL" id="JALN02000001">
    <property type="protein sequence ID" value="KDF01077.1"/>
    <property type="molecule type" value="Genomic_DNA"/>
</dbReference>
<dbReference type="GO" id="GO:0022857">
    <property type="term" value="F:transmembrane transporter activity"/>
    <property type="evidence" value="ECO:0007669"/>
    <property type="project" value="InterPro"/>
</dbReference>
<feature type="domain" description="ABC-type glycine betaine transport system substrate-binding" evidence="3">
    <location>
        <begin position="28"/>
        <end position="273"/>
    </location>
</feature>
<protein>
    <recommendedName>
        <fullName evidence="3">ABC-type glycine betaine transport system substrate-binding domain-containing protein</fullName>
    </recommendedName>
</protein>
<dbReference type="GO" id="GO:0043190">
    <property type="term" value="C:ATP-binding cassette (ABC) transporter complex"/>
    <property type="evidence" value="ECO:0007669"/>
    <property type="project" value="InterPro"/>
</dbReference>
<dbReference type="STRING" id="1440774.Y900_019595"/>
<organism evidence="4 5">
    <name type="scientific">Mycolicibacterium aromaticivorans JS19b1 = JCM 16368</name>
    <dbReference type="NCBI Taxonomy" id="1440774"/>
    <lineage>
        <taxon>Bacteria</taxon>
        <taxon>Bacillati</taxon>
        <taxon>Actinomycetota</taxon>
        <taxon>Actinomycetes</taxon>
        <taxon>Mycobacteriales</taxon>
        <taxon>Mycobacteriaceae</taxon>
        <taxon>Mycolicibacterium</taxon>
    </lineage>
</organism>
<dbReference type="AlphaFoldDB" id="A0A064CN17"/>
<dbReference type="Gene3D" id="3.40.190.10">
    <property type="entry name" value="Periplasmic binding protein-like II"/>
    <property type="match status" value="1"/>
</dbReference>
<accession>A0A064CN17</accession>
<evidence type="ECO:0000259" key="3">
    <source>
        <dbReference type="Pfam" id="PF04069"/>
    </source>
</evidence>
<dbReference type="Proteomes" id="UP000022835">
    <property type="component" value="Unassembled WGS sequence"/>
</dbReference>
<evidence type="ECO:0000256" key="2">
    <source>
        <dbReference type="SAM" id="SignalP"/>
    </source>
</evidence>
<proteinExistence type="predicted"/>
<feature type="region of interest" description="Disordered" evidence="1">
    <location>
        <begin position="260"/>
        <end position="279"/>
    </location>
</feature>
<keyword evidence="5" id="KW-1185">Reference proteome</keyword>